<dbReference type="OrthoDB" id="10570320at2759"/>
<organism evidence="2 3">
    <name type="scientific">Trichonephila clavata</name>
    <name type="common">Joro spider</name>
    <name type="synonym">Nephila clavata</name>
    <dbReference type="NCBI Taxonomy" id="2740835"/>
    <lineage>
        <taxon>Eukaryota</taxon>
        <taxon>Metazoa</taxon>
        <taxon>Ecdysozoa</taxon>
        <taxon>Arthropoda</taxon>
        <taxon>Chelicerata</taxon>
        <taxon>Arachnida</taxon>
        <taxon>Araneae</taxon>
        <taxon>Araneomorphae</taxon>
        <taxon>Entelegynae</taxon>
        <taxon>Araneoidea</taxon>
        <taxon>Nephilidae</taxon>
        <taxon>Trichonephila</taxon>
    </lineage>
</organism>
<gene>
    <name evidence="2" type="ORF">TNCT_609611</name>
</gene>
<accession>A0A8X6GDV1</accession>
<evidence type="ECO:0000313" key="3">
    <source>
        <dbReference type="Proteomes" id="UP000887116"/>
    </source>
</evidence>
<evidence type="ECO:0000256" key="1">
    <source>
        <dbReference type="SAM" id="MobiDB-lite"/>
    </source>
</evidence>
<dbReference type="Proteomes" id="UP000887116">
    <property type="component" value="Unassembled WGS sequence"/>
</dbReference>
<keyword evidence="3" id="KW-1185">Reference proteome</keyword>
<dbReference type="AlphaFoldDB" id="A0A8X6GDV1"/>
<feature type="region of interest" description="Disordered" evidence="1">
    <location>
        <begin position="1"/>
        <end position="26"/>
    </location>
</feature>
<sequence>MSLKKKPSGAEFREREGENQQKELQKVSREQIFLSNRESTEIVLSDSQAYSSGGRENWNENNNYGLPSTSQTQSVTDSDIAMPIRCTLLENGFELEDPGTWNKKDMYRYPKYLTQDLEANFLNSEHCYEGIKIKSKLSTK</sequence>
<reference evidence="2" key="1">
    <citation type="submission" date="2020-07" db="EMBL/GenBank/DDBJ databases">
        <title>Multicomponent nature underlies the extraordinary mechanical properties of spider dragline silk.</title>
        <authorList>
            <person name="Kono N."/>
            <person name="Nakamura H."/>
            <person name="Mori M."/>
            <person name="Yoshida Y."/>
            <person name="Ohtoshi R."/>
            <person name="Malay A.D."/>
            <person name="Moran D.A.P."/>
            <person name="Tomita M."/>
            <person name="Numata K."/>
            <person name="Arakawa K."/>
        </authorList>
    </citation>
    <scope>NUCLEOTIDE SEQUENCE</scope>
</reference>
<protein>
    <submittedName>
        <fullName evidence="2">Uncharacterized protein</fullName>
    </submittedName>
</protein>
<feature type="compositionally biased region" description="Basic and acidic residues" evidence="1">
    <location>
        <begin position="11"/>
        <end position="26"/>
    </location>
</feature>
<comment type="caution">
    <text evidence="2">The sequence shown here is derived from an EMBL/GenBank/DDBJ whole genome shotgun (WGS) entry which is preliminary data.</text>
</comment>
<evidence type="ECO:0000313" key="2">
    <source>
        <dbReference type="EMBL" id="GFQ80368.1"/>
    </source>
</evidence>
<feature type="compositionally biased region" description="Low complexity" evidence="1">
    <location>
        <begin position="68"/>
        <end position="77"/>
    </location>
</feature>
<feature type="region of interest" description="Disordered" evidence="1">
    <location>
        <begin position="45"/>
        <end position="77"/>
    </location>
</feature>
<dbReference type="EMBL" id="BMAO01022213">
    <property type="protein sequence ID" value="GFQ80368.1"/>
    <property type="molecule type" value="Genomic_DNA"/>
</dbReference>
<name>A0A8X6GDV1_TRICU</name>
<proteinExistence type="predicted"/>